<name>A0ABV7SZJ7_9SPHN</name>
<evidence type="ECO:0000313" key="5">
    <source>
        <dbReference type="Proteomes" id="UP001595713"/>
    </source>
</evidence>
<organism evidence="4 5">
    <name type="scientific">Sphingomonas hylomeconis</name>
    <dbReference type="NCBI Taxonomy" id="1395958"/>
    <lineage>
        <taxon>Bacteria</taxon>
        <taxon>Pseudomonadati</taxon>
        <taxon>Pseudomonadota</taxon>
        <taxon>Alphaproteobacteria</taxon>
        <taxon>Sphingomonadales</taxon>
        <taxon>Sphingomonadaceae</taxon>
        <taxon>Sphingomonas</taxon>
    </lineage>
</organism>
<dbReference type="Gene3D" id="3.40.630.30">
    <property type="match status" value="1"/>
</dbReference>
<dbReference type="SUPFAM" id="SSF55729">
    <property type="entry name" value="Acyl-CoA N-acyltransferases (Nat)"/>
    <property type="match status" value="1"/>
</dbReference>
<feature type="domain" description="N-acetyltransferase" evidence="3">
    <location>
        <begin position="3"/>
        <end position="172"/>
    </location>
</feature>
<keyword evidence="2 4" id="KW-0012">Acyltransferase</keyword>
<evidence type="ECO:0000256" key="2">
    <source>
        <dbReference type="ARBA" id="ARBA00023315"/>
    </source>
</evidence>
<dbReference type="InterPro" id="IPR000182">
    <property type="entry name" value="GNAT_dom"/>
</dbReference>
<dbReference type="PANTHER" id="PTHR43877">
    <property type="entry name" value="AMINOALKYLPHOSPHONATE N-ACETYLTRANSFERASE-RELATED-RELATED"/>
    <property type="match status" value="1"/>
</dbReference>
<gene>
    <name evidence="4" type="ORF">ACFONA_11220</name>
</gene>
<dbReference type="EC" id="2.3.1.-" evidence="4"/>
<proteinExistence type="predicted"/>
<sequence length="172" mass="18905">MDWRVRQAGADDADRLSLVANACFLDTYAPSLDGADLVAHCLKHNRAEAFAQWTGDPASVVTLAELLPGGAPVGYTVLTAPDFPIAPEPGDIELRRIYTLRQTYGSGIGADLLTQAFADARRLGRTRMLLGVWDQNFRAHAFYERHGFVVIGTRQFTVGSETHDDPIYARDL</sequence>
<dbReference type="RefSeq" id="WP_261294109.1">
    <property type="nucleotide sequence ID" value="NZ_JANQBK010000005.1"/>
</dbReference>
<dbReference type="EMBL" id="JBHRXP010000007">
    <property type="protein sequence ID" value="MFC3580735.1"/>
    <property type="molecule type" value="Genomic_DNA"/>
</dbReference>
<dbReference type="Pfam" id="PF00583">
    <property type="entry name" value="Acetyltransf_1"/>
    <property type="match status" value="1"/>
</dbReference>
<comment type="caution">
    <text evidence="4">The sequence shown here is derived from an EMBL/GenBank/DDBJ whole genome shotgun (WGS) entry which is preliminary data.</text>
</comment>
<keyword evidence="5" id="KW-1185">Reference proteome</keyword>
<dbReference type="PROSITE" id="PS51186">
    <property type="entry name" value="GNAT"/>
    <property type="match status" value="1"/>
</dbReference>
<accession>A0ABV7SZJ7</accession>
<protein>
    <submittedName>
        <fullName evidence="4">GNAT family N-acetyltransferase</fullName>
        <ecNumber evidence="4">2.3.1.-</ecNumber>
    </submittedName>
</protein>
<evidence type="ECO:0000259" key="3">
    <source>
        <dbReference type="PROSITE" id="PS51186"/>
    </source>
</evidence>
<dbReference type="GO" id="GO:0016746">
    <property type="term" value="F:acyltransferase activity"/>
    <property type="evidence" value="ECO:0007669"/>
    <property type="project" value="UniProtKB-KW"/>
</dbReference>
<dbReference type="CDD" id="cd04301">
    <property type="entry name" value="NAT_SF"/>
    <property type="match status" value="1"/>
</dbReference>
<evidence type="ECO:0000256" key="1">
    <source>
        <dbReference type="ARBA" id="ARBA00022679"/>
    </source>
</evidence>
<keyword evidence="1 4" id="KW-0808">Transferase</keyword>
<reference evidence="5" key="1">
    <citation type="journal article" date="2019" name="Int. J. Syst. Evol. Microbiol.">
        <title>The Global Catalogue of Microorganisms (GCM) 10K type strain sequencing project: providing services to taxonomists for standard genome sequencing and annotation.</title>
        <authorList>
            <consortium name="The Broad Institute Genomics Platform"/>
            <consortium name="The Broad Institute Genome Sequencing Center for Infectious Disease"/>
            <person name="Wu L."/>
            <person name="Ma J."/>
        </authorList>
    </citation>
    <scope>NUCLEOTIDE SEQUENCE [LARGE SCALE GENOMIC DNA]</scope>
    <source>
        <strain evidence="5">KCTC 42739</strain>
    </source>
</reference>
<dbReference type="InterPro" id="IPR050832">
    <property type="entry name" value="Bact_Acetyltransf"/>
</dbReference>
<dbReference type="Proteomes" id="UP001595713">
    <property type="component" value="Unassembled WGS sequence"/>
</dbReference>
<evidence type="ECO:0000313" key="4">
    <source>
        <dbReference type="EMBL" id="MFC3580735.1"/>
    </source>
</evidence>
<dbReference type="InterPro" id="IPR016181">
    <property type="entry name" value="Acyl_CoA_acyltransferase"/>
</dbReference>